<keyword evidence="1" id="KW-1133">Transmembrane helix</keyword>
<keyword evidence="1" id="KW-0472">Membrane</keyword>
<reference evidence="2 3" key="1">
    <citation type="submission" date="2019-12" db="EMBL/GenBank/DDBJ databases">
        <title>Nocardia sp. nov. ET3-3 isolated from soil.</title>
        <authorList>
            <person name="Kanchanasin P."/>
            <person name="Tanasupawat S."/>
            <person name="Yuki M."/>
            <person name="Kudo T."/>
        </authorList>
    </citation>
    <scope>NUCLEOTIDE SEQUENCE [LARGE SCALE GENOMIC DNA]</scope>
    <source>
        <strain evidence="2 3">ET3-3</strain>
    </source>
</reference>
<sequence>MTTPLIALVWMLCLLGSFAVDRCAGHGPMTTVLGVAILITSIVLAVIFTRAVVVPRCRTEPTTRR</sequence>
<evidence type="ECO:0000313" key="2">
    <source>
        <dbReference type="EMBL" id="MVU80378.1"/>
    </source>
</evidence>
<dbReference type="AlphaFoldDB" id="A0A7K1V2N3"/>
<protein>
    <submittedName>
        <fullName evidence="2">Uncharacterized protein</fullName>
    </submittedName>
</protein>
<comment type="caution">
    <text evidence="2">The sequence shown here is derived from an EMBL/GenBank/DDBJ whole genome shotgun (WGS) entry which is preliminary data.</text>
</comment>
<evidence type="ECO:0000313" key="3">
    <source>
        <dbReference type="Proteomes" id="UP000466794"/>
    </source>
</evidence>
<dbReference type="EMBL" id="WRPP01000005">
    <property type="protein sequence ID" value="MVU80378.1"/>
    <property type="molecule type" value="Genomic_DNA"/>
</dbReference>
<keyword evidence="1" id="KW-0812">Transmembrane</keyword>
<evidence type="ECO:0000256" key="1">
    <source>
        <dbReference type="SAM" id="Phobius"/>
    </source>
</evidence>
<gene>
    <name evidence="2" type="ORF">GPX89_24405</name>
</gene>
<name>A0A7K1V2N3_9NOCA</name>
<feature type="transmembrane region" description="Helical" evidence="1">
    <location>
        <begin position="29"/>
        <end position="48"/>
    </location>
</feature>
<dbReference type="RefSeq" id="WP_157390031.1">
    <property type="nucleotide sequence ID" value="NZ_WRPP01000005.1"/>
</dbReference>
<accession>A0A7K1V2N3</accession>
<keyword evidence="3" id="KW-1185">Reference proteome</keyword>
<organism evidence="2 3">
    <name type="scientific">Nocardia terrae</name>
    <dbReference type="NCBI Taxonomy" id="2675851"/>
    <lineage>
        <taxon>Bacteria</taxon>
        <taxon>Bacillati</taxon>
        <taxon>Actinomycetota</taxon>
        <taxon>Actinomycetes</taxon>
        <taxon>Mycobacteriales</taxon>
        <taxon>Nocardiaceae</taxon>
        <taxon>Nocardia</taxon>
    </lineage>
</organism>
<dbReference type="Proteomes" id="UP000466794">
    <property type="component" value="Unassembled WGS sequence"/>
</dbReference>
<proteinExistence type="predicted"/>